<organism evidence="2">
    <name type="scientific">marine sediment metagenome</name>
    <dbReference type="NCBI Taxonomy" id="412755"/>
    <lineage>
        <taxon>unclassified sequences</taxon>
        <taxon>metagenomes</taxon>
        <taxon>ecological metagenomes</taxon>
    </lineage>
</organism>
<dbReference type="EMBL" id="LAZR01020440">
    <property type="protein sequence ID" value="KKL88878.1"/>
    <property type="molecule type" value="Genomic_DNA"/>
</dbReference>
<protein>
    <submittedName>
        <fullName evidence="2">Uncharacterized protein</fullName>
    </submittedName>
</protein>
<dbReference type="AlphaFoldDB" id="A0A0F9FRT0"/>
<name>A0A0F9FRT0_9ZZZZ</name>
<sequence length="43" mass="4851">KLVASLKKNSSQLINRANSRGTKQSQDPMDETAAMLDKKYNLR</sequence>
<feature type="compositionally biased region" description="Polar residues" evidence="1">
    <location>
        <begin position="7"/>
        <end position="27"/>
    </location>
</feature>
<reference evidence="2" key="1">
    <citation type="journal article" date="2015" name="Nature">
        <title>Complex archaea that bridge the gap between prokaryotes and eukaryotes.</title>
        <authorList>
            <person name="Spang A."/>
            <person name="Saw J.H."/>
            <person name="Jorgensen S.L."/>
            <person name="Zaremba-Niedzwiedzka K."/>
            <person name="Martijn J."/>
            <person name="Lind A.E."/>
            <person name="van Eijk R."/>
            <person name="Schleper C."/>
            <person name="Guy L."/>
            <person name="Ettema T.J."/>
        </authorList>
    </citation>
    <scope>NUCLEOTIDE SEQUENCE</scope>
</reference>
<feature type="non-terminal residue" evidence="2">
    <location>
        <position position="1"/>
    </location>
</feature>
<feature type="region of interest" description="Disordered" evidence="1">
    <location>
        <begin position="1"/>
        <end position="43"/>
    </location>
</feature>
<evidence type="ECO:0000313" key="2">
    <source>
        <dbReference type="EMBL" id="KKL88878.1"/>
    </source>
</evidence>
<comment type="caution">
    <text evidence="2">The sequence shown here is derived from an EMBL/GenBank/DDBJ whole genome shotgun (WGS) entry which is preliminary data.</text>
</comment>
<evidence type="ECO:0000256" key="1">
    <source>
        <dbReference type="SAM" id="MobiDB-lite"/>
    </source>
</evidence>
<accession>A0A0F9FRT0</accession>
<proteinExistence type="predicted"/>
<gene>
    <name evidence="2" type="ORF">LCGC14_1920330</name>
</gene>